<feature type="compositionally biased region" description="Polar residues" evidence="1">
    <location>
        <begin position="620"/>
        <end position="629"/>
    </location>
</feature>
<comment type="caution">
    <text evidence="2">The sequence shown here is derived from an EMBL/GenBank/DDBJ whole genome shotgun (WGS) entry which is preliminary data.</text>
</comment>
<keyword evidence="3" id="KW-1185">Reference proteome</keyword>
<name>A0ABQ9GK63_9NEOP</name>
<protein>
    <submittedName>
        <fullName evidence="2">Uncharacterized protein</fullName>
    </submittedName>
</protein>
<dbReference type="EMBL" id="JARBHB010000011">
    <property type="protein sequence ID" value="KAJ8872410.1"/>
    <property type="molecule type" value="Genomic_DNA"/>
</dbReference>
<accession>A0ABQ9GK63</accession>
<proteinExistence type="predicted"/>
<dbReference type="Proteomes" id="UP001159363">
    <property type="component" value="Chromosome 10"/>
</dbReference>
<gene>
    <name evidence="2" type="ORF">PR048_026014</name>
</gene>
<sequence>MWATRDAWFGEINHAIPRGNLIGGFGCGECQVVGEGLGTAAALLNLALHHWSTVEDQLGDDNCVLLHENAPPPPKMDLDVNPIKAFCNEQERRLRVIFGPTTRITLAIAVQEEWLTVTPDTFRHPVDGLPHVVTALITALINVDYFGLLVKLSLHEAEEYPESRTLAVLQKRLKACVPPPPTPPPVPFPDSSLSLSRLTIPETTWGDRVHLKHKPMEAVPMNSDVIGCPWVTLNTSEFSRSLLESTSFVLRRYDASCVDINLTHSDPVHTIVHITHVQSHRYTQHNGNTASQFSALRVGAKLHQARVSLSPLSSPRFPSSTASKTLARGGGVCVCARARVRANTKLALGGRSVAEICTSNGGEGRGYAARPPCVPLIGWSLPLPSPAFVPFLFVLTCAPPFPINHGSATHGEGFKKAFEVFKPFGVFGQASWERSAGISKQGWMGKSSPNLIAGAETRAESMLGTCAGDELAVYLIFSVWSLLPVWPQTALVVTALSPTALTIVRCIRTSNGEEIWAALNIEFLRADEVEAMRVWSSAEIQGAEETGYPGENLPNSGIVWLHFPRVKIRGLPRRESNPHVKKKKKVINLLVIHLYAFRKNCLHDLEVAESIRKSVGLGPRNSNSENETSPKIPEVCP</sequence>
<reference evidence="2 3" key="1">
    <citation type="submission" date="2023-02" db="EMBL/GenBank/DDBJ databases">
        <title>LHISI_Scaffold_Assembly.</title>
        <authorList>
            <person name="Stuart O.P."/>
            <person name="Cleave R."/>
            <person name="Magrath M.J.L."/>
            <person name="Mikheyev A.S."/>
        </authorList>
    </citation>
    <scope>NUCLEOTIDE SEQUENCE [LARGE SCALE GENOMIC DNA]</scope>
    <source>
        <strain evidence="2">Daus_M_001</strain>
        <tissue evidence="2">Leg muscle</tissue>
    </source>
</reference>
<evidence type="ECO:0000313" key="3">
    <source>
        <dbReference type="Proteomes" id="UP001159363"/>
    </source>
</evidence>
<organism evidence="2 3">
    <name type="scientific">Dryococelus australis</name>
    <dbReference type="NCBI Taxonomy" id="614101"/>
    <lineage>
        <taxon>Eukaryota</taxon>
        <taxon>Metazoa</taxon>
        <taxon>Ecdysozoa</taxon>
        <taxon>Arthropoda</taxon>
        <taxon>Hexapoda</taxon>
        <taxon>Insecta</taxon>
        <taxon>Pterygota</taxon>
        <taxon>Neoptera</taxon>
        <taxon>Polyneoptera</taxon>
        <taxon>Phasmatodea</taxon>
        <taxon>Verophasmatodea</taxon>
        <taxon>Anareolatae</taxon>
        <taxon>Phasmatidae</taxon>
        <taxon>Eurycanthinae</taxon>
        <taxon>Dryococelus</taxon>
    </lineage>
</organism>
<evidence type="ECO:0000256" key="1">
    <source>
        <dbReference type="SAM" id="MobiDB-lite"/>
    </source>
</evidence>
<feature type="region of interest" description="Disordered" evidence="1">
    <location>
        <begin position="616"/>
        <end position="637"/>
    </location>
</feature>
<evidence type="ECO:0000313" key="2">
    <source>
        <dbReference type="EMBL" id="KAJ8872410.1"/>
    </source>
</evidence>